<feature type="region of interest" description="Disordered" evidence="1">
    <location>
        <begin position="1"/>
        <end position="22"/>
    </location>
</feature>
<accession>A0A0K0D066</accession>
<reference evidence="2" key="1">
    <citation type="submission" date="2012-09" db="EMBL/GenBank/DDBJ databases">
        <authorList>
            <person name="Martin A.A."/>
        </authorList>
    </citation>
    <scope>NUCLEOTIDE SEQUENCE</scope>
</reference>
<organism evidence="2 3">
    <name type="scientific">Angiostrongylus cantonensis</name>
    <name type="common">Rat lungworm</name>
    <dbReference type="NCBI Taxonomy" id="6313"/>
    <lineage>
        <taxon>Eukaryota</taxon>
        <taxon>Metazoa</taxon>
        <taxon>Ecdysozoa</taxon>
        <taxon>Nematoda</taxon>
        <taxon>Chromadorea</taxon>
        <taxon>Rhabditida</taxon>
        <taxon>Rhabditina</taxon>
        <taxon>Rhabditomorpha</taxon>
        <taxon>Strongyloidea</taxon>
        <taxon>Metastrongylidae</taxon>
        <taxon>Angiostrongylus</taxon>
    </lineage>
</organism>
<evidence type="ECO:0000256" key="1">
    <source>
        <dbReference type="SAM" id="MobiDB-lite"/>
    </source>
</evidence>
<dbReference type="STRING" id="6313.A0A0K0D066"/>
<feature type="compositionally biased region" description="Polar residues" evidence="1">
    <location>
        <begin position="9"/>
        <end position="22"/>
    </location>
</feature>
<dbReference type="NCBIfam" id="TIGR00322">
    <property type="entry name" value="diphth2_R"/>
    <property type="match status" value="1"/>
</dbReference>
<evidence type="ECO:0000313" key="3">
    <source>
        <dbReference type="WBParaSite" id="ACAC_0000343901-mRNA-1"/>
    </source>
</evidence>
<reference evidence="3" key="2">
    <citation type="submission" date="2017-02" db="UniProtKB">
        <authorList>
            <consortium name="WormBaseParasite"/>
        </authorList>
    </citation>
    <scope>IDENTIFICATION</scope>
</reference>
<dbReference type="InterPro" id="IPR042263">
    <property type="entry name" value="DPH1/DPH2_1"/>
</dbReference>
<dbReference type="SFLD" id="SFLDS00032">
    <property type="entry name" value="Radical_SAM_3-amino-3-carboxyp"/>
    <property type="match status" value="1"/>
</dbReference>
<keyword evidence="2" id="KW-1185">Reference proteome</keyword>
<name>A0A0K0D066_ANGCA</name>
<dbReference type="PANTHER" id="PTHR10762:SF2">
    <property type="entry name" value="2-(3-AMINO-3-CARBOXYPROPYL)HISTIDINE SYNTHASE SUBUNIT 2"/>
    <property type="match status" value="1"/>
</dbReference>
<proteinExistence type="predicted"/>
<dbReference type="WBParaSite" id="ACAC_0000343901-mRNA-1">
    <property type="protein sequence ID" value="ACAC_0000343901-mRNA-1"/>
    <property type="gene ID" value="ACAC_0000343901"/>
</dbReference>
<dbReference type="Pfam" id="PF01866">
    <property type="entry name" value="Diphthamide_syn"/>
    <property type="match status" value="1"/>
</dbReference>
<dbReference type="GO" id="GO:0017183">
    <property type="term" value="P:protein histidyl modification to diphthamide"/>
    <property type="evidence" value="ECO:0007669"/>
    <property type="project" value="InterPro"/>
</dbReference>
<dbReference type="Gene3D" id="3.40.50.11840">
    <property type="entry name" value="Diphthamide synthesis DPH1/DPH2 domain 1"/>
    <property type="match status" value="1"/>
</dbReference>
<dbReference type="GO" id="GO:0090560">
    <property type="term" value="F:2-(3-amino-3-carboxypropyl)histidine synthase activity"/>
    <property type="evidence" value="ECO:0007669"/>
    <property type="project" value="InterPro"/>
</dbReference>
<evidence type="ECO:0000313" key="2">
    <source>
        <dbReference type="Proteomes" id="UP000035642"/>
    </source>
</evidence>
<dbReference type="Proteomes" id="UP000035642">
    <property type="component" value="Unassembled WGS sequence"/>
</dbReference>
<protein>
    <submittedName>
        <fullName evidence="3">2-(3-amino-3-carboxypropyl)histidine synthase subunit 2</fullName>
    </submittedName>
</protein>
<dbReference type="PANTHER" id="PTHR10762">
    <property type="entry name" value="DIPHTHAMIDE BIOSYNTHESIS PROTEIN"/>
    <property type="match status" value="1"/>
</dbReference>
<dbReference type="FunFam" id="3.40.50.11840:FF:000002">
    <property type="entry name" value="2-(3-amino-3-carboxypropyl)histidine synthase subunit 2"/>
    <property type="match status" value="1"/>
</dbReference>
<dbReference type="InterPro" id="IPR016435">
    <property type="entry name" value="DPH1/DPH2"/>
</dbReference>
<sequence>MAHAAEACPSTSQFFTGRTPTDQPTENCSSMFSGIRDFIKSLDCEQLEEFFYIDETVRWISNNNYKRVALQLPDHFLARAYRIATLIESKADTKAFILADTSYRSCCVDEVAASHASCDAIVHYGDACLSALTENIPVKFVFGSFPIDLEAFSQFPKCLATDVTTPLLLLTDACYSDKSDVLFNTLQHDLPKERQLYYARVLDPSQRDLRLKEGVVC</sequence>
<dbReference type="AlphaFoldDB" id="A0A0K0D066"/>